<dbReference type="PANTHER" id="PTHR43024:SF1">
    <property type="entry name" value="UDP-N-ACETYLMURAMOYL-TRIPEPTIDE--D-ALANYL-D-ALANINE LIGASE"/>
    <property type="match status" value="1"/>
</dbReference>
<evidence type="ECO:0000256" key="4">
    <source>
        <dbReference type="ARBA" id="ARBA00022741"/>
    </source>
</evidence>
<organism evidence="14 15">
    <name type="scientific">Candidatus Trichorickettsia mobilis</name>
    <dbReference type="NCBI Taxonomy" id="1346319"/>
    <lineage>
        <taxon>Bacteria</taxon>
        <taxon>Pseudomonadati</taxon>
        <taxon>Pseudomonadota</taxon>
        <taxon>Alphaproteobacteria</taxon>
        <taxon>Rickettsiales</taxon>
        <taxon>Rickettsiaceae</taxon>
        <taxon>Rickettsieae</taxon>
        <taxon>Candidatus Trichorickettsia</taxon>
    </lineage>
</organism>
<dbReference type="HAMAP" id="MF_02019">
    <property type="entry name" value="MurF"/>
    <property type="match status" value="1"/>
</dbReference>
<evidence type="ECO:0000256" key="10">
    <source>
        <dbReference type="HAMAP-Rule" id="MF_02019"/>
    </source>
</evidence>
<dbReference type="InterPro" id="IPR051046">
    <property type="entry name" value="MurCDEF_CellWall_CoF430Synth"/>
</dbReference>
<dbReference type="SUPFAM" id="SSF63418">
    <property type="entry name" value="MurE/MurF N-terminal domain"/>
    <property type="match status" value="1"/>
</dbReference>
<keyword evidence="3 10" id="KW-0132">Cell division</keyword>
<keyword evidence="15" id="KW-1185">Reference proteome</keyword>
<keyword evidence="1 10" id="KW-0963">Cytoplasm</keyword>
<dbReference type="Gene3D" id="3.40.1390.10">
    <property type="entry name" value="MurE/MurF, N-terminal domain"/>
    <property type="match status" value="1"/>
</dbReference>
<dbReference type="Pfam" id="PF02875">
    <property type="entry name" value="Mur_ligase_C"/>
    <property type="match status" value="1"/>
</dbReference>
<comment type="catalytic activity">
    <reaction evidence="10 11">
        <text>D-alanyl-D-alanine + UDP-N-acetyl-alpha-D-muramoyl-L-alanyl-gamma-D-glutamyl-meso-2,6-diaminopimelate + ATP = UDP-N-acetyl-alpha-D-muramoyl-L-alanyl-gamma-D-glutamyl-meso-2,6-diaminopimeloyl-D-alanyl-D-alanine + ADP + phosphate + H(+)</text>
        <dbReference type="Rhea" id="RHEA:28374"/>
        <dbReference type="ChEBI" id="CHEBI:15378"/>
        <dbReference type="ChEBI" id="CHEBI:30616"/>
        <dbReference type="ChEBI" id="CHEBI:43474"/>
        <dbReference type="ChEBI" id="CHEBI:57822"/>
        <dbReference type="ChEBI" id="CHEBI:61386"/>
        <dbReference type="ChEBI" id="CHEBI:83905"/>
        <dbReference type="ChEBI" id="CHEBI:456216"/>
        <dbReference type="EC" id="6.3.2.10"/>
    </reaction>
</comment>
<dbReference type="Gene3D" id="3.90.190.20">
    <property type="entry name" value="Mur ligase, C-terminal domain"/>
    <property type="match status" value="1"/>
</dbReference>
<keyword evidence="4 10" id="KW-0547">Nucleotide-binding</keyword>
<evidence type="ECO:0000313" key="14">
    <source>
        <dbReference type="EMBL" id="WPY00370.1"/>
    </source>
</evidence>
<dbReference type="EMBL" id="CP112932">
    <property type="protein sequence ID" value="WPY00370.1"/>
    <property type="molecule type" value="Genomic_DNA"/>
</dbReference>
<dbReference type="InterPro" id="IPR035911">
    <property type="entry name" value="MurE/MurF_N"/>
</dbReference>
<evidence type="ECO:0000256" key="11">
    <source>
        <dbReference type="RuleBase" id="RU004136"/>
    </source>
</evidence>
<dbReference type="Gene3D" id="3.40.1190.10">
    <property type="entry name" value="Mur-like, catalytic domain"/>
    <property type="match status" value="1"/>
</dbReference>
<dbReference type="PANTHER" id="PTHR43024">
    <property type="entry name" value="UDP-N-ACETYLMURAMOYL-TRIPEPTIDE--D-ALANYL-D-ALANINE LIGASE"/>
    <property type="match status" value="1"/>
</dbReference>
<dbReference type="SUPFAM" id="SSF53244">
    <property type="entry name" value="MurD-like peptide ligases, peptide-binding domain"/>
    <property type="match status" value="1"/>
</dbReference>
<dbReference type="SUPFAM" id="SSF53623">
    <property type="entry name" value="MurD-like peptide ligases, catalytic domain"/>
    <property type="match status" value="1"/>
</dbReference>
<feature type="domain" description="Mur ligase C-terminal" evidence="12">
    <location>
        <begin position="328"/>
        <end position="441"/>
    </location>
</feature>
<feature type="binding site" evidence="10">
    <location>
        <begin position="106"/>
        <end position="112"/>
    </location>
    <ligand>
        <name>ATP</name>
        <dbReference type="ChEBI" id="CHEBI:30616"/>
    </ligand>
</feature>
<evidence type="ECO:0000256" key="6">
    <source>
        <dbReference type="ARBA" id="ARBA00022960"/>
    </source>
</evidence>
<gene>
    <name evidence="10" type="primary">murF</name>
    <name evidence="14" type="ORF">Trichorick_00243</name>
</gene>
<accession>A0ABZ0UT43</accession>
<dbReference type="InterPro" id="IPR013221">
    <property type="entry name" value="Mur_ligase_cen"/>
</dbReference>
<evidence type="ECO:0000256" key="1">
    <source>
        <dbReference type="ARBA" id="ARBA00022490"/>
    </source>
</evidence>
<dbReference type="InterPro" id="IPR036565">
    <property type="entry name" value="Mur-like_cat_sf"/>
</dbReference>
<dbReference type="EC" id="6.3.2.10" evidence="10 11"/>
<dbReference type="Pfam" id="PF08245">
    <property type="entry name" value="Mur_ligase_M"/>
    <property type="match status" value="1"/>
</dbReference>
<proteinExistence type="inferred from homology"/>
<dbReference type="InterPro" id="IPR005863">
    <property type="entry name" value="UDP-N-AcMur_synth"/>
</dbReference>
<dbReference type="NCBIfam" id="TIGR01143">
    <property type="entry name" value="murF"/>
    <property type="match status" value="1"/>
</dbReference>
<sequence>MIWSASQLSEALGVMVDNSIKTGQVQFNSQDVQKNDLFIALKGNRNGHAYVEDAFAHGAAAAIVSETIPGLSSTKIIMVDDTMDALYKLAIYKRQHSKAKFIGVTGSVGKTTTKDTIKTMLGAMACVFASRGNFNNYLGVLINLASQPDDAEYAIFEMGMNHAGEIRELTKIVKPDIAVITSVSEAHLEFFNSVLDIVDAKCEIFEGLTANGTAVINLDSKYYGRMMLNIERLNIKSVYNFGKAQAANARLKIYEKLGENVRLVYVVNGVEVTVTIPFVPEHYARNFAAAFMVISLLKLDLDIAAMQLSQIELTVGRGKIIKARFGEKECRLLCDYYNANPESLKAAFSYLQQLESNKKMAIIGDMLELGDTAVQLHESVVPALIDSGVRKVILVGPTMQRLKILLPDSIESVCFDNVDLLCEELSNLIGGDELILIKGSRGMRLEKIVSCFKQVHNLIDGVSNAV</sequence>
<reference evidence="14 15" key="1">
    <citation type="submission" date="2022-10" db="EMBL/GenBank/DDBJ databases">
        <title>Host association and intracellularity evolved multiple times independently in the Rickettsiales.</title>
        <authorList>
            <person name="Castelli M."/>
            <person name="Nardi T."/>
            <person name="Gammuto L."/>
            <person name="Bellinzona G."/>
            <person name="Sabaneyeva E."/>
            <person name="Potekhin A."/>
            <person name="Serra V."/>
            <person name="Petroni G."/>
            <person name="Sassera D."/>
        </authorList>
    </citation>
    <scope>NUCLEOTIDE SEQUENCE [LARGE SCALE GENOMIC DNA]</scope>
    <source>
        <strain evidence="14 15">Kr 154-4</strain>
    </source>
</reference>
<keyword evidence="5 10" id="KW-0067">ATP-binding</keyword>
<comment type="similarity">
    <text evidence="10">Belongs to the MurCDEF family. MurF subfamily.</text>
</comment>
<dbReference type="Proteomes" id="UP001326613">
    <property type="component" value="Chromosome"/>
</dbReference>
<dbReference type="InterPro" id="IPR036615">
    <property type="entry name" value="Mur_ligase_C_dom_sf"/>
</dbReference>
<evidence type="ECO:0000256" key="9">
    <source>
        <dbReference type="ARBA" id="ARBA00023316"/>
    </source>
</evidence>
<evidence type="ECO:0000256" key="7">
    <source>
        <dbReference type="ARBA" id="ARBA00022984"/>
    </source>
</evidence>
<protein>
    <recommendedName>
        <fullName evidence="10 11">UDP-N-acetylmuramoyl-tripeptide--D-alanyl-D-alanine ligase</fullName>
        <ecNumber evidence="10 11">6.3.2.10</ecNumber>
    </recommendedName>
    <alternativeName>
        <fullName evidence="10">D-alanyl-D-alanine-adding enzyme</fullName>
    </alternativeName>
</protein>
<comment type="pathway">
    <text evidence="10 11">Cell wall biogenesis; peptidoglycan biosynthesis.</text>
</comment>
<evidence type="ECO:0000256" key="3">
    <source>
        <dbReference type="ARBA" id="ARBA00022618"/>
    </source>
</evidence>
<dbReference type="GO" id="GO:0016874">
    <property type="term" value="F:ligase activity"/>
    <property type="evidence" value="ECO:0007669"/>
    <property type="project" value="UniProtKB-KW"/>
</dbReference>
<keyword evidence="8 10" id="KW-0131">Cell cycle</keyword>
<keyword evidence="9 10" id="KW-0961">Cell wall biogenesis/degradation</keyword>
<comment type="function">
    <text evidence="10 11">Involved in cell wall formation. Catalyzes the final step in the synthesis of UDP-N-acetylmuramoyl-pentapeptide, the precursor of murein.</text>
</comment>
<feature type="domain" description="Mur ligase central" evidence="13">
    <location>
        <begin position="104"/>
        <end position="293"/>
    </location>
</feature>
<evidence type="ECO:0000256" key="5">
    <source>
        <dbReference type="ARBA" id="ARBA00022840"/>
    </source>
</evidence>
<evidence type="ECO:0000259" key="12">
    <source>
        <dbReference type="Pfam" id="PF02875"/>
    </source>
</evidence>
<keyword evidence="6 10" id="KW-0133">Cell shape</keyword>
<evidence type="ECO:0000259" key="13">
    <source>
        <dbReference type="Pfam" id="PF08245"/>
    </source>
</evidence>
<evidence type="ECO:0000256" key="2">
    <source>
        <dbReference type="ARBA" id="ARBA00022598"/>
    </source>
</evidence>
<evidence type="ECO:0000256" key="8">
    <source>
        <dbReference type="ARBA" id="ARBA00023306"/>
    </source>
</evidence>
<dbReference type="RefSeq" id="WP_323738445.1">
    <property type="nucleotide sequence ID" value="NZ_CP112932.1"/>
</dbReference>
<keyword evidence="7 10" id="KW-0573">Peptidoglycan synthesis</keyword>
<dbReference type="InterPro" id="IPR004101">
    <property type="entry name" value="Mur_ligase_C"/>
</dbReference>
<keyword evidence="2 10" id="KW-0436">Ligase</keyword>
<evidence type="ECO:0000313" key="15">
    <source>
        <dbReference type="Proteomes" id="UP001326613"/>
    </source>
</evidence>
<name>A0ABZ0UT43_9RICK</name>
<comment type="subcellular location">
    <subcellularLocation>
        <location evidence="10 11">Cytoplasm</location>
    </subcellularLocation>
</comment>